<dbReference type="SUPFAM" id="SSF56112">
    <property type="entry name" value="Protein kinase-like (PK-like)"/>
    <property type="match status" value="1"/>
</dbReference>
<dbReference type="InterPro" id="IPR000719">
    <property type="entry name" value="Prot_kinase_dom"/>
</dbReference>
<dbReference type="Gene3D" id="1.10.510.10">
    <property type="entry name" value="Transferase(Phosphotransferase) domain 1"/>
    <property type="match status" value="1"/>
</dbReference>
<evidence type="ECO:0000259" key="3">
    <source>
        <dbReference type="PROSITE" id="PS50011"/>
    </source>
</evidence>
<organism evidence="4 5">
    <name type="scientific">Dictyocaulus viviparus</name>
    <name type="common">Bovine lungworm</name>
    <dbReference type="NCBI Taxonomy" id="29172"/>
    <lineage>
        <taxon>Eukaryota</taxon>
        <taxon>Metazoa</taxon>
        <taxon>Ecdysozoa</taxon>
        <taxon>Nematoda</taxon>
        <taxon>Chromadorea</taxon>
        <taxon>Rhabditida</taxon>
        <taxon>Rhabditina</taxon>
        <taxon>Rhabditomorpha</taxon>
        <taxon>Strongyloidea</taxon>
        <taxon>Metastrongylidae</taxon>
        <taxon>Dictyocaulus</taxon>
    </lineage>
</organism>
<dbReference type="STRING" id="29172.A0A0D8XB88"/>
<keyword evidence="2" id="KW-1133">Transmembrane helix</keyword>
<dbReference type="EMBL" id="KN716748">
    <property type="protein sequence ID" value="KJH41848.1"/>
    <property type="molecule type" value="Genomic_DNA"/>
</dbReference>
<dbReference type="Pfam" id="PF00069">
    <property type="entry name" value="Pkinase"/>
    <property type="match status" value="1"/>
</dbReference>
<dbReference type="PROSITE" id="PS50011">
    <property type="entry name" value="PROTEIN_KINASE_DOM"/>
    <property type="match status" value="1"/>
</dbReference>
<name>A0A0D8XB88_DICVI</name>
<evidence type="ECO:0000313" key="4">
    <source>
        <dbReference type="EMBL" id="KJH41848.1"/>
    </source>
</evidence>
<dbReference type="OrthoDB" id="194358at2759"/>
<gene>
    <name evidence="4" type="ORF">DICVIV_12168</name>
</gene>
<evidence type="ECO:0000256" key="2">
    <source>
        <dbReference type="SAM" id="Phobius"/>
    </source>
</evidence>
<dbReference type="InterPro" id="IPR011009">
    <property type="entry name" value="Kinase-like_dom_sf"/>
</dbReference>
<dbReference type="AlphaFoldDB" id="A0A0D8XB88"/>
<accession>A0A0D8XB88</accession>
<dbReference type="InterPro" id="IPR050235">
    <property type="entry name" value="CK1_Ser-Thr_kinase"/>
</dbReference>
<evidence type="ECO:0000313" key="5">
    <source>
        <dbReference type="Proteomes" id="UP000053766"/>
    </source>
</evidence>
<dbReference type="GO" id="GO:0004672">
    <property type="term" value="F:protein kinase activity"/>
    <property type="evidence" value="ECO:0007669"/>
    <property type="project" value="InterPro"/>
</dbReference>
<feature type="region of interest" description="Disordered" evidence="1">
    <location>
        <begin position="24"/>
        <end position="48"/>
    </location>
</feature>
<dbReference type="Proteomes" id="UP000053766">
    <property type="component" value="Unassembled WGS sequence"/>
</dbReference>
<feature type="domain" description="Protein kinase" evidence="3">
    <location>
        <begin position="1"/>
        <end position="208"/>
    </location>
</feature>
<feature type="transmembrane region" description="Helical" evidence="2">
    <location>
        <begin position="88"/>
        <end position="111"/>
    </location>
</feature>
<reference evidence="4 5" key="1">
    <citation type="submission" date="2013-11" db="EMBL/GenBank/DDBJ databases">
        <title>Draft genome of the bovine lungworm Dictyocaulus viviparus.</title>
        <authorList>
            <person name="Mitreva M."/>
        </authorList>
    </citation>
    <scope>NUCLEOTIDE SEQUENCE [LARGE SCALE GENOMIC DNA]</scope>
    <source>
        <strain evidence="4 5">HannoverDv2000</strain>
    </source>
</reference>
<keyword evidence="5" id="KW-1185">Reference proteome</keyword>
<proteinExistence type="predicted"/>
<sequence length="208" mass="23503">MAEVNDPGFAIILSSVNYPTCRETSFQTKKRKPNKKQSGAVDREKMKEGDTVQSDQFIWRIIKLLGSGGFGDVYKVQKLDNPDKTVSVSATMCLTICIVHFVLQFLVMGLVGPSLEDIRKKDLIRNYTKATAMQCCIQTMTALRDLHGIGYLHRDIKPQNYAIGLGPKETTIYMLDFGIARKFTEGDTKKVKLVWNVVSNHCTYVRKM</sequence>
<evidence type="ECO:0000256" key="1">
    <source>
        <dbReference type="SAM" id="MobiDB-lite"/>
    </source>
</evidence>
<keyword evidence="2" id="KW-0812">Transmembrane</keyword>
<protein>
    <recommendedName>
        <fullName evidence="3">Protein kinase domain-containing protein</fullName>
    </recommendedName>
</protein>
<reference evidence="5" key="2">
    <citation type="journal article" date="2016" name="Sci. Rep.">
        <title>Dictyocaulus viviparus genome, variome and transcriptome elucidate lungworm biology and support future intervention.</title>
        <authorList>
            <person name="McNulty S.N."/>
            <person name="Strube C."/>
            <person name="Rosa B.A."/>
            <person name="Martin J.C."/>
            <person name="Tyagi R."/>
            <person name="Choi Y.J."/>
            <person name="Wang Q."/>
            <person name="Hallsworth Pepin K."/>
            <person name="Zhang X."/>
            <person name="Ozersky P."/>
            <person name="Wilson R.K."/>
            <person name="Sternberg P.W."/>
            <person name="Gasser R.B."/>
            <person name="Mitreva M."/>
        </authorList>
    </citation>
    <scope>NUCLEOTIDE SEQUENCE [LARGE SCALE GENOMIC DNA]</scope>
    <source>
        <strain evidence="5">HannoverDv2000</strain>
    </source>
</reference>
<dbReference type="SMART" id="SM00220">
    <property type="entry name" value="S_TKc"/>
    <property type="match status" value="1"/>
</dbReference>
<dbReference type="GO" id="GO:0005524">
    <property type="term" value="F:ATP binding"/>
    <property type="evidence" value="ECO:0007669"/>
    <property type="project" value="InterPro"/>
</dbReference>
<dbReference type="PANTHER" id="PTHR11909">
    <property type="entry name" value="CASEIN KINASE-RELATED"/>
    <property type="match status" value="1"/>
</dbReference>
<keyword evidence="2" id="KW-0472">Membrane</keyword>